<evidence type="ECO:0000256" key="1">
    <source>
        <dbReference type="SAM" id="Phobius"/>
    </source>
</evidence>
<keyword evidence="1" id="KW-0812">Transmembrane</keyword>
<dbReference type="RefSeq" id="WP_350448327.1">
    <property type="nucleotide sequence ID" value="NZ_CP158373.1"/>
</dbReference>
<dbReference type="AlphaFoldDB" id="A0AAU7Y986"/>
<organism evidence="2">
    <name type="scientific">Pseudomonas solani</name>
    <dbReference type="NCBI Taxonomy" id="2731552"/>
    <lineage>
        <taxon>Bacteria</taxon>
        <taxon>Pseudomonadati</taxon>
        <taxon>Pseudomonadota</taxon>
        <taxon>Gammaproteobacteria</taxon>
        <taxon>Pseudomonadales</taxon>
        <taxon>Pseudomonadaceae</taxon>
        <taxon>Pseudomonas</taxon>
    </lineage>
</organism>
<keyword evidence="1" id="KW-0472">Membrane</keyword>
<feature type="transmembrane region" description="Helical" evidence="1">
    <location>
        <begin position="46"/>
        <end position="69"/>
    </location>
</feature>
<proteinExistence type="predicted"/>
<reference evidence="2" key="1">
    <citation type="submission" date="2023-08" db="EMBL/GenBank/DDBJ databases">
        <title>Increased levels of nutrients transform a symbiont into a lethal pathobiont.</title>
        <authorList>
            <person name="Lachnit T."/>
            <person name="Ulrich L."/>
            <person name="Willmer F.M."/>
            <person name="Hasenbein T."/>
            <person name="Steiner L.X."/>
            <person name="Wolters M."/>
            <person name="Herbst E.M."/>
            <person name="Deines P."/>
        </authorList>
    </citation>
    <scope>NUCLEOTIDE SEQUENCE</scope>
    <source>
        <strain evidence="2">T3</strain>
    </source>
</reference>
<evidence type="ECO:0000313" key="2">
    <source>
        <dbReference type="EMBL" id="XBY66509.1"/>
    </source>
</evidence>
<name>A0AAU7Y986_9PSED</name>
<keyword evidence="1" id="KW-1133">Transmembrane helix</keyword>
<feature type="transmembrane region" description="Helical" evidence="1">
    <location>
        <begin position="6"/>
        <end position="25"/>
    </location>
</feature>
<feature type="transmembrane region" description="Helical" evidence="1">
    <location>
        <begin position="75"/>
        <end position="97"/>
    </location>
</feature>
<protein>
    <recommendedName>
        <fullName evidence="3">Lipoprotein</fullName>
    </recommendedName>
</protein>
<gene>
    <name evidence="2" type="ORF">ABS648_12315</name>
</gene>
<feature type="transmembrane region" description="Helical" evidence="1">
    <location>
        <begin position="121"/>
        <end position="141"/>
    </location>
</feature>
<dbReference type="EMBL" id="CP158373">
    <property type="protein sequence ID" value="XBY66509.1"/>
    <property type="molecule type" value="Genomic_DNA"/>
</dbReference>
<accession>A0AAU7Y986</accession>
<sequence length="143" mass="15497">MPLLLQLHLFAVAFWLGVVAVEFLLEQGRATSRAQGFNVARMHRRIDLFFEMPAFSLALVTGLLLIEPARFDGLYALKVVAGLVAVAGNALCLVPVLRRRSAAEADDLGGVIRLSRQIDRISLLAIPAGLLALACGVYLALMR</sequence>
<evidence type="ECO:0008006" key="3">
    <source>
        <dbReference type="Google" id="ProtNLM"/>
    </source>
</evidence>